<feature type="transmembrane region" description="Helical" evidence="1">
    <location>
        <begin position="7"/>
        <end position="31"/>
    </location>
</feature>
<dbReference type="RefSeq" id="WP_061552830.1">
    <property type="nucleotide sequence ID" value="NZ_LXEX01000031.1"/>
</dbReference>
<dbReference type="EMBL" id="LXEX01000031">
    <property type="protein sequence ID" value="OAT58891.1"/>
    <property type="molecule type" value="Genomic_DNA"/>
</dbReference>
<evidence type="ECO:0000313" key="3">
    <source>
        <dbReference type="Proteomes" id="UP000078431"/>
    </source>
</evidence>
<keyword evidence="1" id="KW-1133">Transmembrane helix</keyword>
<dbReference type="AlphaFoldDB" id="A0AA91EDW4"/>
<comment type="caution">
    <text evidence="2">The sequence shown here is derived from an EMBL/GenBank/DDBJ whole genome shotgun (WGS) entry which is preliminary data.</text>
</comment>
<organism evidence="2 3">
    <name type="scientific">Obesumbacterium proteus ATCC 12841</name>
    <dbReference type="NCBI Taxonomy" id="1354268"/>
    <lineage>
        <taxon>Bacteria</taxon>
        <taxon>Pseudomonadati</taxon>
        <taxon>Pseudomonadota</taxon>
        <taxon>Gammaproteobacteria</taxon>
        <taxon>Enterobacterales</taxon>
        <taxon>Hafniaceae</taxon>
        <taxon>Obesumbacterium</taxon>
    </lineage>
</organism>
<dbReference type="Proteomes" id="UP000078431">
    <property type="component" value="Unassembled WGS sequence"/>
</dbReference>
<protein>
    <submittedName>
        <fullName evidence="2">Membrane protein</fullName>
    </submittedName>
</protein>
<evidence type="ECO:0000256" key="1">
    <source>
        <dbReference type="SAM" id="Phobius"/>
    </source>
</evidence>
<evidence type="ECO:0000313" key="2">
    <source>
        <dbReference type="EMBL" id="OAT58891.1"/>
    </source>
</evidence>
<proteinExistence type="predicted"/>
<keyword evidence="1" id="KW-0472">Membrane</keyword>
<accession>A0AA91EDW4</accession>
<keyword evidence="3" id="KW-1185">Reference proteome</keyword>
<keyword evidence="1" id="KW-0812">Transmembrane</keyword>
<gene>
    <name evidence="2" type="ORF">M993_02194</name>
</gene>
<reference evidence="2 3" key="1">
    <citation type="submission" date="2016-04" db="EMBL/GenBank/DDBJ databases">
        <title>ATOL: Assembling a taxonomically balanced genome-scale reconstruction of the evolutionary history of the Enterobacteriaceae.</title>
        <authorList>
            <person name="Plunkett G.III."/>
            <person name="Neeno-Eckwall E.C."/>
            <person name="Glasner J.D."/>
            <person name="Perna N.T."/>
        </authorList>
    </citation>
    <scope>NUCLEOTIDE SEQUENCE [LARGE SCALE GENOMIC DNA]</scope>
    <source>
        <strain evidence="2 3">ATCC 12841</strain>
    </source>
</reference>
<feature type="transmembrane region" description="Helical" evidence="1">
    <location>
        <begin position="37"/>
        <end position="59"/>
    </location>
</feature>
<sequence>MKSNAVPVAIIITCWMLICSALTTLITNGLFTLDSLIVFITLTGTPALFNPLAKVVFNLRPYPFVLMKKRRRLWLHLNPWLAVGQPGIRDMKGYWHALSDTLRTAMKTPQHTIILSSHLLSPRRTARLLRHFPADHYFCHTLSRPIGHAERTGLQIDTFLKEWRWYTPSMQCGVLVIRKKEKR</sequence>
<name>A0AA91EDW4_9GAMM</name>